<evidence type="ECO:0000313" key="9">
    <source>
        <dbReference type="EMBL" id="RCW64590.1"/>
    </source>
</evidence>
<sequence>MLNNGSLKTREIVAILSLFLGMKLADSTPSLLAQKSQNGFWLVPILSFFILLPSFLLIMYLLKKYKDKNLIELMEAILGKWFGKALGLLFFTFVFLSLSLDSRNYVEQIKILYFPESPTKVIFFIFIGIAFFGAKKGIEVIGYTSWIAFPLIKFSVTLVFLLIFGKIIIQRIFPIFGSGIDILMLEGLQKASIFSEIFIILIAYTATKETKKFRHGVYLGSIFAFLEIILFYFIYTTVFDYNSIQKVAFPFHDITQYIQFGEFFTNIETIFMVFWLFAAYLRFIIFLYLITMIFGAIFEIKKFEPLLLPFSFLSIMIGLLPLNSISNELFLRETLFMIMSPFLILLPVLLWIVALSKGELRS</sequence>
<organism evidence="9 10">
    <name type="scientific">Saliterribacillus persicus</name>
    <dbReference type="NCBI Taxonomy" id="930114"/>
    <lineage>
        <taxon>Bacteria</taxon>
        <taxon>Bacillati</taxon>
        <taxon>Bacillota</taxon>
        <taxon>Bacilli</taxon>
        <taxon>Bacillales</taxon>
        <taxon>Bacillaceae</taxon>
        <taxon>Saliterribacillus</taxon>
    </lineage>
</organism>
<evidence type="ECO:0000256" key="4">
    <source>
        <dbReference type="ARBA" id="ARBA00022544"/>
    </source>
</evidence>
<dbReference type="AlphaFoldDB" id="A0A368X9H9"/>
<evidence type="ECO:0000256" key="5">
    <source>
        <dbReference type="ARBA" id="ARBA00022692"/>
    </source>
</evidence>
<dbReference type="RefSeq" id="WP_114353935.1">
    <property type="nucleotide sequence ID" value="NZ_QPJJ01000013.1"/>
</dbReference>
<comment type="subcellular location">
    <subcellularLocation>
        <location evidence="1">Membrane</location>
        <topology evidence="1">Multi-pass membrane protein</topology>
    </subcellularLocation>
</comment>
<feature type="transmembrane region" description="Helical" evidence="8">
    <location>
        <begin position="81"/>
        <end position="100"/>
    </location>
</feature>
<evidence type="ECO:0000256" key="7">
    <source>
        <dbReference type="ARBA" id="ARBA00023136"/>
    </source>
</evidence>
<dbReference type="Proteomes" id="UP000252585">
    <property type="component" value="Unassembled WGS sequence"/>
</dbReference>
<feature type="transmembrane region" description="Helical" evidence="8">
    <location>
        <begin position="112"/>
        <end position="134"/>
    </location>
</feature>
<dbReference type="InterPro" id="IPR004761">
    <property type="entry name" value="Spore_GerAB"/>
</dbReference>
<evidence type="ECO:0000256" key="6">
    <source>
        <dbReference type="ARBA" id="ARBA00022989"/>
    </source>
</evidence>
<dbReference type="NCBIfam" id="TIGR00912">
    <property type="entry name" value="2A0309"/>
    <property type="match status" value="1"/>
</dbReference>
<feature type="transmembrane region" description="Helical" evidence="8">
    <location>
        <begin position="306"/>
        <end position="323"/>
    </location>
</feature>
<evidence type="ECO:0000256" key="8">
    <source>
        <dbReference type="SAM" id="Phobius"/>
    </source>
</evidence>
<keyword evidence="3" id="KW-0813">Transport</keyword>
<feature type="transmembrane region" description="Helical" evidence="8">
    <location>
        <begin position="270"/>
        <end position="294"/>
    </location>
</feature>
<gene>
    <name evidence="9" type="ORF">DFR57_11377</name>
</gene>
<dbReference type="PANTHER" id="PTHR34975">
    <property type="entry name" value="SPORE GERMINATION PROTEIN A2"/>
    <property type="match status" value="1"/>
</dbReference>
<evidence type="ECO:0000256" key="1">
    <source>
        <dbReference type="ARBA" id="ARBA00004141"/>
    </source>
</evidence>
<comment type="caution">
    <text evidence="9">The sequence shown here is derived from an EMBL/GenBank/DDBJ whole genome shotgun (WGS) entry which is preliminary data.</text>
</comment>
<evidence type="ECO:0000256" key="2">
    <source>
        <dbReference type="ARBA" id="ARBA00007998"/>
    </source>
</evidence>
<feature type="transmembrane region" description="Helical" evidence="8">
    <location>
        <begin position="217"/>
        <end position="235"/>
    </location>
</feature>
<evidence type="ECO:0000313" key="10">
    <source>
        <dbReference type="Proteomes" id="UP000252585"/>
    </source>
</evidence>
<accession>A0A368X9H9</accession>
<keyword evidence="4" id="KW-0309">Germination</keyword>
<dbReference type="GO" id="GO:0009847">
    <property type="term" value="P:spore germination"/>
    <property type="evidence" value="ECO:0007669"/>
    <property type="project" value="InterPro"/>
</dbReference>
<feature type="transmembrane region" description="Helical" evidence="8">
    <location>
        <begin position="146"/>
        <end position="168"/>
    </location>
</feature>
<reference evidence="9 10" key="1">
    <citation type="submission" date="2018-07" db="EMBL/GenBank/DDBJ databases">
        <title>Genomic Encyclopedia of Type Strains, Phase IV (KMG-IV): sequencing the most valuable type-strain genomes for metagenomic binning, comparative biology and taxonomic classification.</title>
        <authorList>
            <person name="Goeker M."/>
        </authorList>
    </citation>
    <scope>NUCLEOTIDE SEQUENCE [LARGE SCALE GENOMIC DNA]</scope>
    <source>
        <strain evidence="9 10">DSM 27696</strain>
    </source>
</reference>
<name>A0A368X9H9_9BACI</name>
<keyword evidence="10" id="KW-1185">Reference proteome</keyword>
<keyword evidence="5 8" id="KW-0812">Transmembrane</keyword>
<protein>
    <submittedName>
        <fullName evidence="9">Spore germination protein (Amino acid permease)</fullName>
    </submittedName>
</protein>
<feature type="transmembrane region" description="Helical" evidence="8">
    <location>
        <begin position="41"/>
        <end position="61"/>
    </location>
</feature>
<dbReference type="GO" id="GO:0016020">
    <property type="term" value="C:membrane"/>
    <property type="evidence" value="ECO:0007669"/>
    <property type="project" value="UniProtKB-SubCell"/>
</dbReference>
<dbReference type="PANTHER" id="PTHR34975:SF2">
    <property type="entry name" value="SPORE GERMINATION PROTEIN A2"/>
    <property type="match status" value="1"/>
</dbReference>
<dbReference type="OrthoDB" id="2081904at2"/>
<feature type="transmembrane region" description="Helical" evidence="8">
    <location>
        <begin position="335"/>
        <end position="355"/>
    </location>
</feature>
<proteinExistence type="inferred from homology"/>
<comment type="similarity">
    <text evidence="2">Belongs to the amino acid-polyamine-organocation (APC) superfamily. Spore germination protein (SGP) (TC 2.A.3.9) family.</text>
</comment>
<keyword evidence="7 8" id="KW-0472">Membrane</keyword>
<keyword evidence="6 8" id="KW-1133">Transmembrane helix</keyword>
<dbReference type="Pfam" id="PF03845">
    <property type="entry name" value="Spore_permease"/>
    <property type="match status" value="1"/>
</dbReference>
<dbReference type="EMBL" id="QPJJ01000013">
    <property type="protein sequence ID" value="RCW64590.1"/>
    <property type="molecule type" value="Genomic_DNA"/>
</dbReference>
<evidence type="ECO:0000256" key="3">
    <source>
        <dbReference type="ARBA" id="ARBA00022448"/>
    </source>
</evidence>